<protein>
    <submittedName>
        <fullName evidence="2">Uncharacterized protein</fullName>
    </submittedName>
</protein>
<feature type="compositionally biased region" description="Basic and acidic residues" evidence="1">
    <location>
        <begin position="752"/>
        <end position="763"/>
    </location>
</feature>
<feature type="compositionally biased region" description="Acidic residues" evidence="1">
    <location>
        <begin position="237"/>
        <end position="249"/>
    </location>
</feature>
<gene>
    <name evidence="2" type="ORF">OS493_024705</name>
</gene>
<feature type="region of interest" description="Disordered" evidence="1">
    <location>
        <begin position="650"/>
        <end position="783"/>
    </location>
</feature>
<proteinExistence type="predicted"/>
<feature type="compositionally biased region" description="Basic residues" evidence="1">
    <location>
        <begin position="486"/>
        <end position="496"/>
    </location>
</feature>
<evidence type="ECO:0000256" key="1">
    <source>
        <dbReference type="SAM" id="MobiDB-lite"/>
    </source>
</evidence>
<feature type="region of interest" description="Disordered" evidence="1">
    <location>
        <begin position="1"/>
        <end position="21"/>
    </location>
</feature>
<sequence>MSVMGESDYTENEVYSARPPATRDWLRHANQSLSRLQDVKKTSYRLGGGPREREVNCQCNYRSKSKSSFLSLEAEPPQLALDSQETASMPDLSIPEIVKQFNERQLQKSKQKRRPHSSTIYTTKSTTRKQDKEKPPEYNYNAFITVKGQTVTPQLRPPHGSLPITDVKKDDSEYKGLVYLDRQLVEQQQTSTLEGLRRYSAVFGDNEDATTTIPPPPRASPEPTSPRTNSPEFIDSVSEESFSEDDDNGDLINKSSETRSLSSAGSRSLVFAIPTAGDEDDEEIPSDFNVGRLSADYVAKSEALLGELNEKNQTEAAEISGMLLDMESAKERISELRISPRDLELESRASKHSTSPVHLVNMQVEFPPVDEPRPEHGLYETFWVAEPAESYISNALPSRNSRACSARYMTQHTADSGRVRKHQSESSLVLKGKTMEFFNSEDLAAKNRLRDTRRTSIPNDCTDEEHNITNKVATKPPLPKWNTTKNNRKQNSRQKHRSDDKTSVQYQPAKSSLRKSNSEGNIPLSVIESQLSVSSNLSKKSVTFSQDVFSQENDEVDNIEDKTASKPTLKSCLWSASHSGVVIQNGLEMKETELQLQENPETAVTNKESKVGHTHKANHTTRAKLLAKMKEIPHEDEPCPCRTITRPTAALLTESRSGKAGTKETSSRNEKLLKNRATRPSSAPIKRSPGSSNELTTERPKSPRRKPRAMSATVQRKRTGAEGGQSRPRPSSAHVGRTSSKDSRRSRAAAKVLKEGYLFKERPPPALPPGSGERQLKKEEKSTLKVDNNNSLWNKDEDEIVASEECHEVFARLQEKGIDVSMDTIKRGLMAPARRANDFQIATMGSSSGLLSRPENWLPEEHARVQIWDNVLKSSK</sequence>
<feature type="region of interest" description="Disordered" evidence="1">
    <location>
        <begin position="598"/>
        <end position="618"/>
    </location>
</feature>
<feature type="compositionally biased region" description="Basic and acidic residues" evidence="1">
    <location>
        <begin position="661"/>
        <end position="673"/>
    </location>
</feature>
<feature type="region of interest" description="Disordered" evidence="1">
    <location>
        <begin position="203"/>
        <end position="267"/>
    </location>
</feature>
<keyword evidence="3" id="KW-1185">Reference proteome</keyword>
<feature type="compositionally biased region" description="Polar residues" evidence="1">
    <location>
        <begin position="253"/>
        <end position="266"/>
    </location>
</feature>
<accession>A0A9X0CXJ0</accession>
<feature type="compositionally biased region" description="Pro residues" evidence="1">
    <location>
        <begin position="213"/>
        <end position="224"/>
    </location>
</feature>
<organism evidence="2 3">
    <name type="scientific">Desmophyllum pertusum</name>
    <dbReference type="NCBI Taxonomy" id="174260"/>
    <lineage>
        <taxon>Eukaryota</taxon>
        <taxon>Metazoa</taxon>
        <taxon>Cnidaria</taxon>
        <taxon>Anthozoa</taxon>
        <taxon>Hexacorallia</taxon>
        <taxon>Scleractinia</taxon>
        <taxon>Caryophylliina</taxon>
        <taxon>Caryophylliidae</taxon>
        <taxon>Desmophyllum</taxon>
    </lineage>
</organism>
<feature type="compositionally biased region" description="Basic and acidic residues" evidence="1">
    <location>
        <begin position="774"/>
        <end position="783"/>
    </location>
</feature>
<feature type="compositionally biased region" description="Basic residues" evidence="1">
    <location>
        <begin position="107"/>
        <end position="116"/>
    </location>
</feature>
<dbReference type="Proteomes" id="UP001163046">
    <property type="component" value="Unassembled WGS sequence"/>
</dbReference>
<evidence type="ECO:0000313" key="3">
    <source>
        <dbReference type="Proteomes" id="UP001163046"/>
    </source>
</evidence>
<dbReference type="AlphaFoldDB" id="A0A9X0CXJ0"/>
<feature type="compositionally biased region" description="Polar residues" evidence="1">
    <location>
        <begin position="503"/>
        <end position="519"/>
    </location>
</feature>
<dbReference type="EMBL" id="MU826369">
    <property type="protein sequence ID" value="KAJ7378043.1"/>
    <property type="molecule type" value="Genomic_DNA"/>
</dbReference>
<feature type="compositionally biased region" description="Low complexity" evidence="1">
    <location>
        <begin position="225"/>
        <end position="236"/>
    </location>
</feature>
<name>A0A9X0CXJ0_9CNID</name>
<feature type="region of interest" description="Disordered" evidence="1">
    <location>
        <begin position="449"/>
        <end position="519"/>
    </location>
</feature>
<evidence type="ECO:0000313" key="2">
    <source>
        <dbReference type="EMBL" id="KAJ7378043.1"/>
    </source>
</evidence>
<comment type="caution">
    <text evidence="2">The sequence shown here is derived from an EMBL/GenBank/DDBJ whole genome shotgun (WGS) entry which is preliminary data.</text>
</comment>
<dbReference type="OrthoDB" id="7663415at2759"/>
<reference evidence="2" key="1">
    <citation type="submission" date="2023-01" db="EMBL/GenBank/DDBJ databases">
        <title>Genome assembly of the deep-sea coral Lophelia pertusa.</title>
        <authorList>
            <person name="Herrera S."/>
            <person name="Cordes E."/>
        </authorList>
    </citation>
    <scope>NUCLEOTIDE SEQUENCE</scope>
    <source>
        <strain evidence="2">USNM1676648</strain>
        <tissue evidence="2">Polyp</tissue>
    </source>
</reference>
<feature type="region of interest" description="Disordered" evidence="1">
    <location>
        <begin position="104"/>
        <end position="136"/>
    </location>
</feature>